<evidence type="ECO:0000313" key="1">
    <source>
        <dbReference type="EMBL" id="CAD6490308.1"/>
    </source>
</evidence>
<dbReference type="Gene3D" id="3.30.920.30">
    <property type="entry name" value="Hypothetical protein"/>
    <property type="match status" value="1"/>
</dbReference>
<organism evidence="1 3">
    <name type="scientific">Candidatus Argoarchaeum ethanivorans</name>
    <dbReference type="NCBI Taxonomy" id="2608793"/>
    <lineage>
        <taxon>Archaea</taxon>
        <taxon>Methanobacteriati</taxon>
        <taxon>Methanobacteriota</taxon>
        <taxon>Stenosarchaea group</taxon>
        <taxon>Methanomicrobia</taxon>
        <taxon>Methanosarcinales</taxon>
        <taxon>Methanosarcinales incertae sedis</taxon>
        <taxon>GOM Arc I cluster</taxon>
        <taxon>Candidatus Argoarchaeum</taxon>
    </lineage>
</organism>
<gene>
    <name evidence="2" type="ORF">EMLJLAPB_00918</name>
    <name evidence="1" type="ORF">KFBDDELM_00189</name>
</gene>
<sequence>MWHKSDRNKKHLTIPKHKVLSKGLLRRLLKDAEINARGLLQVMMKHNTLSWSLI</sequence>
<evidence type="ECO:0000313" key="3">
    <source>
        <dbReference type="Proteomes" id="UP000606624"/>
    </source>
</evidence>
<dbReference type="AlphaFoldDB" id="A0A811T4Z5"/>
<name>A0A811T4Z5_9EURY</name>
<protein>
    <submittedName>
        <fullName evidence="1">Uncharacterized protein</fullName>
    </submittedName>
</protein>
<comment type="caution">
    <text evidence="1">The sequence shown here is derived from an EMBL/GenBank/DDBJ whole genome shotgun (WGS) entry which is preliminary data.</text>
</comment>
<dbReference type="Proteomes" id="UP000606624">
    <property type="component" value="Unassembled WGS sequence"/>
</dbReference>
<dbReference type="EMBL" id="CAJHIN010000010">
    <property type="protein sequence ID" value="CAD6490308.1"/>
    <property type="molecule type" value="Genomic_DNA"/>
</dbReference>
<evidence type="ECO:0000313" key="2">
    <source>
        <dbReference type="EMBL" id="CAD6494738.1"/>
    </source>
</evidence>
<dbReference type="Proteomes" id="UP000634805">
    <property type="component" value="Unassembled WGS sequence"/>
</dbReference>
<proteinExistence type="predicted"/>
<dbReference type="EMBL" id="CAJHIS010000030">
    <property type="protein sequence ID" value="CAD6494738.1"/>
    <property type="molecule type" value="Genomic_DNA"/>
</dbReference>
<accession>A0A811T4Z5</accession>
<dbReference type="InterPro" id="IPR038570">
    <property type="entry name" value="HicA_sf"/>
</dbReference>
<reference evidence="1" key="1">
    <citation type="submission" date="2020-10" db="EMBL/GenBank/DDBJ databases">
        <authorList>
            <person name="Hahn C.J."/>
            <person name="Laso-Perez R."/>
            <person name="Vulcano F."/>
            <person name="Vaziourakis K.-M."/>
            <person name="Stokke R."/>
            <person name="Steen I.H."/>
            <person name="Teske A."/>
            <person name="Boetius A."/>
            <person name="Liebeke M."/>
            <person name="Amann R."/>
            <person name="Knittel K."/>
        </authorList>
    </citation>
    <scope>NUCLEOTIDE SEQUENCE</scope>
    <source>
        <strain evidence="2">Gfbio:e3339647-f889-4370-9287-4fb5cb688e4c:AG392D22_GoMArc1</strain>
        <strain evidence="1">Gfbio:e3339647-f889-4370-9287-4fb5cb688e4c:AG392E03_GoMArc1</strain>
    </source>
</reference>